<evidence type="ECO:0000256" key="2">
    <source>
        <dbReference type="PROSITE-ProRule" id="PRU01282"/>
    </source>
</evidence>
<dbReference type="EMBL" id="UGYW01000002">
    <property type="protein sequence ID" value="SUJ29304.1"/>
    <property type="molecule type" value="Genomic_DNA"/>
</dbReference>
<organism evidence="3 4">
    <name type="scientific">Sphingobacterium spiritivorum</name>
    <name type="common">Flavobacterium spiritivorum</name>
    <dbReference type="NCBI Taxonomy" id="258"/>
    <lineage>
        <taxon>Bacteria</taxon>
        <taxon>Pseudomonadati</taxon>
        <taxon>Bacteroidota</taxon>
        <taxon>Sphingobacteriia</taxon>
        <taxon>Sphingobacteriales</taxon>
        <taxon>Sphingobacteriaceae</taxon>
        <taxon>Sphingobacterium</taxon>
    </lineage>
</organism>
<name>A0A380CVT0_SPHSI</name>
<dbReference type="InterPro" id="IPR036249">
    <property type="entry name" value="Thioredoxin-like_sf"/>
</dbReference>
<dbReference type="SUPFAM" id="SSF52833">
    <property type="entry name" value="Thioredoxin-like"/>
    <property type="match status" value="1"/>
</dbReference>
<evidence type="ECO:0000256" key="1">
    <source>
        <dbReference type="ARBA" id="ARBA00007198"/>
    </source>
</evidence>
<sequence>MLHVYGIKNCNTVKKALDYLTNHKLDYTFHDFKKEGVSDEQLKKWEKQVDWEKLVNKKGTTWKKLTDEEKEAVTDAASANKTLIANTSMIKRPVIEYTSGLILGFDEEEYNQKLK</sequence>
<dbReference type="CDD" id="cd03035">
    <property type="entry name" value="ArsC_Yffb"/>
    <property type="match status" value="1"/>
</dbReference>
<dbReference type="AlphaFoldDB" id="A0A380CVT0"/>
<comment type="similarity">
    <text evidence="1 2">Belongs to the ArsC family.</text>
</comment>
<dbReference type="NCBIfam" id="TIGR01617">
    <property type="entry name" value="arsC_related"/>
    <property type="match status" value="1"/>
</dbReference>
<gene>
    <name evidence="3" type="primary">yffB</name>
    <name evidence="3" type="ORF">NCTC11388_04596</name>
</gene>
<dbReference type="Gene3D" id="3.40.30.10">
    <property type="entry name" value="Glutaredoxin"/>
    <property type="match status" value="1"/>
</dbReference>
<proteinExistence type="inferred from homology"/>
<protein>
    <submittedName>
        <fullName evidence="3">Putative reductase</fullName>
    </submittedName>
</protein>
<dbReference type="PANTHER" id="PTHR30041">
    <property type="entry name" value="ARSENATE REDUCTASE"/>
    <property type="match status" value="1"/>
</dbReference>
<dbReference type="Proteomes" id="UP000254893">
    <property type="component" value="Unassembled WGS sequence"/>
</dbReference>
<dbReference type="PROSITE" id="PS51353">
    <property type="entry name" value="ARSC"/>
    <property type="match status" value="1"/>
</dbReference>
<dbReference type="Pfam" id="PF03960">
    <property type="entry name" value="ArsC"/>
    <property type="match status" value="1"/>
</dbReference>
<dbReference type="InterPro" id="IPR006660">
    <property type="entry name" value="Arsenate_reductase-like"/>
</dbReference>
<dbReference type="InterPro" id="IPR006504">
    <property type="entry name" value="Tscrpt_reg_Spx/MgsR"/>
</dbReference>
<dbReference type="PANTHER" id="PTHR30041:SF8">
    <property type="entry name" value="PROTEIN YFFB"/>
    <property type="match status" value="1"/>
</dbReference>
<dbReference type="RefSeq" id="WP_115171763.1">
    <property type="nucleotide sequence ID" value="NZ_JBPFQC010000004.1"/>
</dbReference>
<dbReference type="NCBIfam" id="NF008107">
    <property type="entry name" value="PRK10853.1"/>
    <property type="match status" value="1"/>
</dbReference>
<reference evidence="3 4" key="1">
    <citation type="submission" date="2018-06" db="EMBL/GenBank/DDBJ databases">
        <authorList>
            <consortium name="Pathogen Informatics"/>
            <person name="Doyle S."/>
        </authorList>
    </citation>
    <scope>NUCLEOTIDE SEQUENCE [LARGE SCALE GENOMIC DNA]</scope>
    <source>
        <strain evidence="3 4">NCTC11388</strain>
    </source>
</reference>
<accession>A0A380CVT0</accession>
<evidence type="ECO:0000313" key="3">
    <source>
        <dbReference type="EMBL" id="SUJ29304.1"/>
    </source>
</evidence>
<evidence type="ECO:0000313" key="4">
    <source>
        <dbReference type="Proteomes" id="UP000254893"/>
    </source>
</evidence>